<dbReference type="EMBL" id="CP019312">
    <property type="protein sequence ID" value="APX10651.1"/>
    <property type="molecule type" value="Genomic_DNA"/>
</dbReference>
<reference evidence="2 3" key="1">
    <citation type="submission" date="2017-01" db="EMBL/GenBank/DDBJ databases">
        <title>Complete genome of Tateyamaria omphalii DOK1-4 isolated from seawater in Dokdo.</title>
        <authorList>
            <person name="Kim J.H."/>
            <person name="Chi W.-J."/>
        </authorList>
    </citation>
    <scope>NUCLEOTIDE SEQUENCE [LARGE SCALE GENOMIC DNA]</scope>
    <source>
        <strain evidence="2 3">DOK1-4</strain>
    </source>
</reference>
<dbReference type="STRING" id="299262.BWR18_02275"/>
<dbReference type="InterPro" id="IPR028992">
    <property type="entry name" value="Hedgehog/Intein_dom"/>
</dbReference>
<gene>
    <name evidence="2" type="ORF">BWR18_02275</name>
</gene>
<sequence>MKPNTVGRETVGRMPPLRIDIAHVGLVSGTLLLTSDGEIPVEYLSAGDRIVTRNAGLAPLTATQSYRTTDEAVKIAAGSLGDSKPSHNVIIPAAQMVLVRDWRAKALRGAAQAVMPAGCLIDGEYITSLGPRQMTLVRLGFEAPHVVYADGLELSVPAMTLTGVEAA</sequence>
<name>A0A1P8MRH7_9RHOB</name>
<feature type="domain" description="Hedgehog/Intein (Hint)" evidence="1">
    <location>
        <begin position="26"/>
        <end position="153"/>
    </location>
</feature>
<evidence type="ECO:0000313" key="3">
    <source>
        <dbReference type="Proteomes" id="UP000186336"/>
    </source>
</evidence>
<dbReference type="AlphaFoldDB" id="A0A1P8MRH7"/>
<organism evidence="2 3">
    <name type="scientific">Tateyamaria omphalii</name>
    <dbReference type="NCBI Taxonomy" id="299262"/>
    <lineage>
        <taxon>Bacteria</taxon>
        <taxon>Pseudomonadati</taxon>
        <taxon>Pseudomonadota</taxon>
        <taxon>Alphaproteobacteria</taxon>
        <taxon>Rhodobacterales</taxon>
        <taxon>Roseobacteraceae</taxon>
        <taxon>Tateyamaria</taxon>
    </lineage>
</organism>
<dbReference type="RefSeq" id="WP_076626518.1">
    <property type="nucleotide sequence ID" value="NZ_CP019312.1"/>
</dbReference>
<dbReference type="Proteomes" id="UP000186336">
    <property type="component" value="Chromosome"/>
</dbReference>
<dbReference type="Pfam" id="PF13403">
    <property type="entry name" value="Hint_2"/>
    <property type="match status" value="1"/>
</dbReference>
<protein>
    <recommendedName>
        <fullName evidence="1">Hedgehog/Intein (Hint) domain-containing protein</fullName>
    </recommendedName>
</protein>
<evidence type="ECO:0000259" key="1">
    <source>
        <dbReference type="Pfam" id="PF13403"/>
    </source>
</evidence>
<proteinExistence type="predicted"/>
<evidence type="ECO:0000313" key="2">
    <source>
        <dbReference type="EMBL" id="APX10651.1"/>
    </source>
</evidence>
<dbReference type="KEGG" id="tom:BWR18_02275"/>
<accession>A0A1P8MRH7</accession>
<keyword evidence="3" id="KW-1185">Reference proteome</keyword>